<dbReference type="FunFam" id="3.40.50.720:FF:000033">
    <property type="entry name" value="Adenylyltransferase and sulfurtransferase MOCS3"/>
    <property type="match status" value="1"/>
</dbReference>
<evidence type="ECO:0000256" key="8">
    <source>
        <dbReference type="ARBA" id="ARBA00063809"/>
    </source>
</evidence>
<dbReference type="PANTHER" id="PTHR10953:SF194">
    <property type="entry name" value="MOLYBDOPTERIN-SYNTHASE ADENYLYLTRANSFERASE"/>
    <property type="match status" value="1"/>
</dbReference>
<evidence type="ECO:0000256" key="7">
    <source>
        <dbReference type="ARBA" id="ARBA00055169"/>
    </source>
</evidence>
<keyword evidence="5" id="KW-0067">ATP-binding</keyword>
<dbReference type="NCBIfam" id="TIGR02355">
    <property type="entry name" value="moeB"/>
    <property type="match status" value="1"/>
</dbReference>
<dbReference type="Pfam" id="PF00899">
    <property type="entry name" value="ThiF"/>
    <property type="match status" value="1"/>
</dbReference>
<dbReference type="PANTHER" id="PTHR10953">
    <property type="entry name" value="UBIQUITIN-ACTIVATING ENZYME E1"/>
    <property type="match status" value="1"/>
</dbReference>
<reference evidence="15" key="1">
    <citation type="submission" date="2018-04" db="EMBL/GenBank/DDBJ databases">
        <authorList>
            <person name="Go L.Y."/>
            <person name="Mitchell J.A."/>
        </authorList>
    </citation>
    <scope>NUCLEOTIDE SEQUENCE</scope>
    <source>
        <strain evidence="15">ARTV</strain>
    </source>
</reference>
<evidence type="ECO:0000256" key="11">
    <source>
        <dbReference type="ARBA" id="ARBA00075110"/>
    </source>
</evidence>
<keyword evidence="3 15" id="KW-0808">Transferase</keyword>
<evidence type="ECO:0000256" key="13">
    <source>
        <dbReference type="ARBA" id="ARBA00078531"/>
    </source>
</evidence>
<dbReference type="EC" id="2.7.7.80" evidence="9"/>
<name>A0A3B0MCA7_9GAMM</name>
<dbReference type="GO" id="GO:0004792">
    <property type="term" value="F:thiosulfate-cyanide sulfurtransferase activity"/>
    <property type="evidence" value="ECO:0007669"/>
    <property type="project" value="TreeGrafter"/>
</dbReference>
<evidence type="ECO:0000256" key="1">
    <source>
        <dbReference type="ARBA" id="ARBA00005046"/>
    </source>
</evidence>
<dbReference type="SUPFAM" id="SSF69572">
    <property type="entry name" value="Activating enzymes of the ubiquitin-like proteins"/>
    <property type="match status" value="1"/>
</dbReference>
<comment type="function">
    <text evidence="7">Catalyzes the adenylation by ATP of the carboxyl group of the C-terminal glycine of sulfur carrier protein MoaD.</text>
</comment>
<feature type="domain" description="THIF-type NAD/FAD binding fold" evidence="14">
    <location>
        <begin position="13"/>
        <end position="246"/>
    </location>
</feature>
<dbReference type="AlphaFoldDB" id="A0A3B0MCA7"/>
<dbReference type="GO" id="GO:0008641">
    <property type="term" value="F:ubiquitin-like modifier activating enzyme activity"/>
    <property type="evidence" value="ECO:0007669"/>
    <property type="project" value="InterPro"/>
</dbReference>
<evidence type="ECO:0000256" key="9">
    <source>
        <dbReference type="ARBA" id="ARBA00066884"/>
    </source>
</evidence>
<dbReference type="InterPro" id="IPR045886">
    <property type="entry name" value="ThiF/MoeB/HesA"/>
</dbReference>
<evidence type="ECO:0000256" key="10">
    <source>
        <dbReference type="ARBA" id="ARBA00073635"/>
    </source>
</evidence>
<dbReference type="GO" id="GO:0061605">
    <property type="term" value="F:molybdopterin-synthase adenylyltransferase activity"/>
    <property type="evidence" value="ECO:0007669"/>
    <property type="project" value="UniProtKB-EC"/>
</dbReference>
<accession>A0A3B0MCA7</accession>
<dbReference type="Gene3D" id="3.40.50.720">
    <property type="entry name" value="NAD(P)-binding Rossmann-like Domain"/>
    <property type="match status" value="1"/>
</dbReference>
<evidence type="ECO:0000259" key="14">
    <source>
        <dbReference type="Pfam" id="PF00899"/>
    </source>
</evidence>
<evidence type="ECO:0000256" key="2">
    <source>
        <dbReference type="ARBA" id="ARBA00009919"/>
    </source>
</evidence>
<gene>
    <name evidence="15" type="primary">moeB</name>
    <name evidence="15" type="ORF">ARTV_1045</name>
</gene>
<evidence type="ECO:0000256" key="3">
    <source>
        <dbReference type="ARBA" id="ARBA00022679"/>
    </source>
</evidence>
<comment type="similarity">
    <text evidence="2">Belongs to the HesA/MoeB/ThiF family.</text>
</comment>
<dbReference type="GO" id="GO:0006777">
    <property type="term" value="P:Mo-molybdopterin cofactor biosynthetic process"/>
    <property type="evidence" value="ECO:0007669"/>
    <property type="project" value="InterPro"/>
</dbReference>
<evidence type="ECO:0000313" key="15">
    <source>
        <dbReference type="EMBL" id="SSW95297.1"/>
    </source>
</evidence>
<proteinExistence type="inferred from homology"/>
<organism evidence="15">
    <name type="scientific">Arsenophonus endosymbiont of Trialeurodes vaporariorum</name>
    <dbReference type="NCBI Taxonomy" id="235567"/>
    <lineage>
        <taxon>Bacteria</taxon>
        <taxon>Pseudomonadati</taxon>
        <taxon>Pseudomonadota</taxon>
        <taxon>Gammaproteobacteria</taxon>
        <taxon>Enterobacterales</taxon>
        <taxon>Morganellaceae</taxon>
        <taxon>Arsenophonus</taxon>
    </lineage>
</organism>
<dbReference type="GO" id="GO:0008146">
    <property type="term" value="F:sulfotransferase activity"/>
    <property type="evidence" value="ECO:0007669"/>
    <property type="project" value="TreeGrafter"/>
</dbReference>
<evidence type="ECO:0000256" key="5">
    <source>
        <dbReference type="ARBA" id="ARBA00022840"/>
    </source>
</evidence>
<dbReference type="CDD" id="cd00757">
    <property type="entry name" value="ThiF_MoeB_HesA_family"/>
    <property type="match status" value="1"/>
</dbReference>
<dbReference type="GO" id="GO:0005524">
    <property type="term" value="F:ATP binding"/>
    <property type="evidence" value="ECO:0007669"/>
    <property type="project" value="UniProtKB-KW"/>
</dbReference>
<keyword evidence="15" id="KW-0548">Nucleotidyltransferase</keyword>
<evidence type="ECO:0000256" key="4">
    <source>
        <dbReference type="ARBA" id="ARBA00022741"/>
    </source>
</evidence>
<dbReference type="GO" id="GO:0005829">
    <property type="term" value="C:cytosol"/>
    <property type="evidence" value="ECO:0007669"/>
    <property type="project" value="TreeGrafter"/>
</dbReference>
<dbReference type="InterPro" id="IPR012730">
    <property type="entry name" value="Mopterin_Synthase_Sase_MoeB"/>
</dbReference>
<comment type="pathway">
    <text evidence="1">Cofactor biosynthesis; molybdopterin biosynthesis.</text>
</comment>
<comment type="subunit">
    <text evidence="8">Homodimer. Forms a stable heterotetrameric complex of 2 MoeB and 2 MoaD during adenylation of MoaD.</text>
</comment>
<evidence type="ECO:0000256" key="12">
    <source>
        <dbReference type="ARBA" id="ARBA00075328"/>
    </source>
</evidence>
<keyword evidence="4" id="KW-0547">Nucleotide-binding</keyword>
<dbReference type="InterPro" id="IPR000594">
    <property type="entry name" value="ThiF_NAD_FAD-bd"/>
</dbReference>
<dbReference type="NCBIfam" id="NF004281">
    <property type="entry name" value="PRK05690.1"/>
    <property type="match status" value="1"/>
</dbReference>
<evidence type="ECO:0000256" key="6">
    <source>
        <dbReference type="ARBA" id="ARBA00052218"/>
    </source>
</evidence>
<dbReference type="InterPro" id="IPR035985">
    <property type="entry name" value="Ubiquitin-activating_enz"/>
</dbReference>
<protein>
    <recommendedName>
        <fullName evidence="10">Molybdopterin-synthase adenylyltransferase</fullName>
        <ecNumber evidence="9">2.7.7.80</ecNumber>
    </recommendedName>
    <alternativeName>
        <fullName evidence="13">MoaD protein adenylase</fullName>
    </alternativeName>
    <alternativeName>
        <fullName evidence="11">Molybdopterin-converting factor subunit 1 adenylase</fullName>
    </alternativeName>
    <alternativeName>
        <fullName evidence="12">Sulfur carrier protein MoaD adenylyltransferase</fullName>
    </alternativeName>
</protein>
<sequence length="253" mass="27912">MAIELSDQELLRYNRQIILQNFDFDGQEKLKTAKVLIVGMGGLGCAAAQYLAAAGIGQLTLLDFDTVSLSNLQRQILYNDQSIGNTKVDSAKTALHKINPHIEISTVNRKLAEYELNTLIKQQDVVVDCTDNVTIREQLNRLCLTLKRPLVSGAVICMEGQLGVLTYQDNTPCYHCLSRLFGENNLSCIETGVMSPLVGIIGSLQAMETLKLLTNYGKIISGKVLFYDAMSTEFRTINLMPDPNCEACQATTI</sequence>
<dbReference type="EMBL" id="UFQR01000003">
    <property type="protein sequence ID" value="SSW95297.1"/>
    <property type="molecule type" value="Genomic_DNA"/>
</dbReference>
<comment type="catalytic activity">
    <reaction evidence="6">
        <text>[molybdopterin-synthase sulfur-carrier protein]-C-terminal Gly-Gly + ATP + H(+) = [molybdopterin-synthase sulfur-carrier protein]-C-terminal Gly-Gly-AMP + diphosphate</text>
        <dbReference type="Rhea" id="RHEA:43616"/>
        <dbReference type="Rhea" id="RHEA-COMP:12159"/>
        <dbReference type="Rhea" id="RHEA-COMP:12202"/>
        <dbReference type="ChEBI" id="CHEBI:15378"/>
        <dbReference type="ChEBI" id="CHEBI:30616"/>
        <dbReference type="ChEBI" id="CHEBI:33019"/>
        <dbReference type="ChEBI" id="CHEBI:90618"/>
        <dbReference type="ChEBI" id="CHEBI:90778"/>
        <dbReference type="EC" id="2.7.7.80"/>
    </reaction>
</comment>